<dbReference type="Gene3D" id="2.170.130.10">
    <property type="entry name" value="TonB-dependent receptor, plug domain"/>
    <property type="match status" value="1"/>
</dbReference>
<dbReference type="InterPro" id="IPR039426">
    <property type="entry name" value="TonB-dep_rcpt-like"/>
</dbReference>
<dbReference type="EMBL" id="FUYR01000001">
    <property type="protein sequence ID" value="SKB32015.1"/>
    <property type="molecule type" value="Genomic_DNA"/>
</dbReference>
<sequence>MIILYQKTLCAEFRRKTIRAMKLIALFTFAVIVQLHAEVHSQSFNFNETNTTVKQMFKQIEKNSKYSIFYRLDQVNLDQKISVLAKQGTIQNVMSQVLQNQPLTFEVVDEVVVVKLSETSAADVRDIVRGQVTDGTGQGLPGVSIKVKGSNIGTSTDASGNYSFNFPVNSTLVFSYIGFITQEIPMNGRSTINVQLADDSQALSEVVVTALGISRDKKALSYALTEVKGDSFTQARENNLGNALSGKVAGVNASSTATGPGGSSRVVIRGNGSFSSDNQPLYVVNGVPINNSNNGTPGTFGGRDGGDGLISINPDDIETLSVLKGGQAAALYGSRAAAGVILITTKSGRGSQGLGVDYNSTFTTDNVITIPDWQYVYGQGSLGLKPTDAAQAMSQGRLSWGPKLDGSSVVQFDGQSRPYVAQKDNNKNFYNTGTTFSNNLALTGGNQNANFRFSVSDMENKGIVPNSSLNRNTFNLAANANINNKITFEGSAQYNIEINKNRTNIGDFTQNPNASVGVMATSLDVRSLEPGYNPTTLREVQWADDPFVANPYFAVNKHQNEDQRRRIIGSFRTRWNITDFLYARGGAGIDYFTRENWQIGATGALTNLAGTYQKGRTTGYETNIEGLLGFDNVFGKFSVNAFVGGNMMYNQSATNSLNSGDLNVPYNYFISNGKSQSFSESFGESAINSLFGSADIGFNDYLYLTLTARQDWFSTLSPTSNHVLYPSAGLSFVASEVWKSKPEWLDFAKIRGSWAQVGGGTPGPYGLDLTYTAGAITHLGQPLMTVNGSTVPNPLKPFTSTTSEAGLETRMLGGRLGLDLTLYQKITTDDIVNATIPNTSGFTSVRLNVGEMRNRGIEMLLSGTPIKSSTGFNWDASLNVAYNDNEVVSIAPGLSTLAGGSPRTQNAFVNHYVGKPFGMVSGYTFRTDASGKIMYNSGSSLPMQSASIVDLGRGVPPLTMGLSNNFRYKNLSLGVLLDGKFGGVLYTSTNAYGTSYGLDKRTIENGVRENGVSLNGVDQTGAPFVKTIPAQQYYQGIAFAITDQFVYDADFVKLRQLTLGYTLPRTLIAKTPLQSASLSLVARNLFMLHNNVPNVDPESSYSVSGTSFGLENFGVPTTRSFGLNLMVKF</sequence>
<name>A0A1T5AAT4_9SPHI</name>
<organism evidence="9 10">
    <name type="scientific">Daejeonella lutea</name>
    <dbReference type="NCBI Taxonomy" id="572036"/>
    <lineage>
        <taxon>Bacteria</taxon>
        <taxon>Pseudomonadati</taxon>
        <taxon>Bacteroidota</taxon>
        <taxon>Sphingobacteriia</taxon>
        <taxon>Sphingobacteriales</taxon>
        <taxon>Sphingobacteriaceae</taxon>
        <taxon>Daejeonella</taxon>
    </lineage>
</organism>
<evidence type="ECO:0000259" key="8">
    <source>
        <dbReference type="Pfam" id="PF07715"/>
    </source>
</evidence>
<dbReference type="NCBIfam" id="TIGR04057">
    <property type="entry name" value="SusC_RagA_signa"/>
    <property type="match status" value="1"/>
</dbReference>
<keyword evidence="4 7" id="KW-0812">Transmembrane</keyword>
<evidence type="ECO:0000256" key="5">
    <source>
        <dbReference type="ARBA" id="ARBA00023136"/>
    </source>
</evidence>
<evidence type="ECO:0000256" key="2">
    <source>
        <dbReference type="ARBA" id="ARBA00022448"/>
    </source>
</evidence>
<keyword evidence="3 7" id="KW-1134">Transmembrane beta strand</keyword>
<dbReference type="AlphaFoldDB" id="A0A1T5AAT4"/>
<dbReference type="InterPro" id="IPR023997">
    <property type="entry name" value="TonB-dep_OMP_SusC/RagA_CS"/>
</dbReference>
<dbReference type="Pfam" id="PF13715">
    <property type="entry name" value="CarbopepD_reg_2"/>
    <property type="match status" value="1"/>
</dbReference>
<evidence type="ECO:0000313" key="9">
    <source>
        <dbReference type="EMBL" id="SKB32015.1"/>
    </source>
</evidence>
<proteinExistence type="inferred from homology"/>
<dbReference type="OrthoDB" id="9768177at2"/>
<dbReference type="Proteomes" id="UP000189981">
    <property type="component" value="Unassembled WGS sequence"/>
</dbReference>
<feature type="domain" description="TonB-dependent receptor plug" evidence="8">
    <location>
        <begin position="217"/>
        <end position="340"/>
    </location>
</feature>
<dbReference type="Gene3D" id="2.60.40.1120">
    <property type="entry name" value="Carboxypeptidase-like, regulatory domain"/>
    <property type="match status" value="1"/>
</dbReference>
<keyword evidence="5 7" id="KW-0472">Membrane</keyword>
<dbReference type="Gene3D" id="2.40.170.20">
    <property type="entry name" value="TonB-dependent receptor, beta-barrel domain"/>
    <property type="match status" value="1"/>
</dbReference>
<comment type="subcellular location">
    <subcellularLocation>
        <location evidence="1 7">Cell outer membrane</location>
        <topology evidence="1 7">Multi-pass membrane protein</topology>
    </subcellularLocation>
</comment>
<comment type="similarity">
    <text evidence="7">Belongs to the TonB-dependent receptor family.</text>
</comment>
<dbReference type="SUPFAM" id="SSF49464">
    <property type="entry name" value="Carboxypeptidase regulatory domain-like"/>
    <property type="match status" value="1"/>
</dbReference>
<evidence type="ECO:0000256" key="3">
    <source>
        <dbReference type="ARBA" id="ARBA00022452"/>
    </source>
</evidence>
<dbReference type="GO" id="GO:0009279">
    <property type="term" value="C:cell outer membrane"/>
    <property type="evidence" value="ECO:0007669"/>
    <property type="project" value="UniProtKB-SubCell"/>
</dbReference>
<dbReference type="PROSITE" id="PS52016">
    <property type="entry name" value="TONB_DEPENDENT_REC_3"/>
    <property type="match status" value="1"/>
</dbReference>
<dbReference type="NCBIfam" id="TIGR04056">
    <property type="entry name" value="OMP_RagA_SusC"/>
    <property type="match status" value="1"/>
</dbReference>
<evidence type="ECO:0000256" key="4">
    <source>
        <dbReference type="ARBA" id="ARBA00022692"/>
    </source>
</evidence>
<gene>
    <name evidence="9" type="ORF">SAMN05661099_0519</name>
</gene>
<dbReference type="STRING" id="572036.SAMN05661099_0519"/>
<dbReference type="InterPro" id="IPR008969">
    <property type="entry name" value="CarboxyPept-like_regulatory"/>
</dbReference>
<keyword evidence="10" id="KW-1185">Reference proteome</keyword>
<accession>A0A1T5AAT4</accession>
<protein>
    <submittedName>
        <fullName evidence="9">TonB-linked outer membrane protein, SusC/RagA family</fullName>
    </submittedName>
</protein>
<dbReference type="InterPro" id="IPR036942">
    <property type="entry name" value="Beta-barrel_TonB_sf"/>
</dbReference>
<keyword evidence="2 7" id="KW-0813">Transport</keyword>
<keyword evidence="6 7" id="KW-0998">Cell outer membrane</keyword>
<dbReference type="InterPro" id="IPR012910">
    <property type="entry name" value="Plug_dom"/>
</dbReference>
<dbReference type="InterPro" id="IPR037066">
    <property type="entry name" value="Plug_dom_sf"/>
</dbReference>
<dbReference type="SUPFAM" id="SSF56935">
    <property type="entry name" value="Porins"/>
    <property type="match status" value="1"/>
</dbReference>
<dbReference type="Pfam" id="PF07715">
    <property type="entry name" value="Plug"/>
    <property type="match status" value="1"/>
</dbReference>
<evidence type="ECO:0000256" key="7">
    <source>
        <dbReference type="PROSITE-ProRule" id="PRU01360"/>
    </source>
</evidence>
<evidence type="ECO:0000256" key="6">
    <source>
        <dbReference type="ARBA" id="ARBA00023237"/>
    </source>
</evidence>
<dbReference type="InterPro" id="IPR023996">
    <property type="entry name" value="TonB-dep_OMP_SusC/RagA"/>
</dbReference>
<evidence type="ECO:0000256" key="1">
    <source>
        <dbReference type="ARBA" id="ARBA00004571"/>
    </source>
</evidence>
<evidence type="ECO:0000313" key="10">
    <source>
        <dbReference type="Proteomes" id="UP000189981"/>
    </source>
</evidence>
<reference evidence="10" key="1">
    <citation type="submission" date="2017-02" db="EMBL/GenBank/DDBJ databases">
        <authorList>
            <person name="Varghese N."/>
            <person name="Submissions S."/>
        </authorList>
    </citation>
    <scope>NUCLEOTIDE SEQUENCE [LARGE SCALE GENOMIC DNA]</scope>
    <source>
        <strain evidence="10">DSM 22385</strain>
    </source>
</reference>